<dbReference type="AlphaFoldDB" id="A0A6V8MN15"/>
<evidence type="ECO:0000256" key="1">
    <source>
        <dbReference type="SAM" id="SignalP"/>
    </source>
</evidence>
<reference evidence="3" key="1">
    <citation type="submission" date="2020-06" db="EMBL/GenBank/DDBJ databases">
        <title>Draft genomic sequence of Geomonas sp. Red330.</title>
        <authorList>
            <person name="Itoh H."/>
            <person name="Zhenxing X."/>
            <person name="Ushijima N."/>
            <person name="Masuda Y."/>
            <person name="Shiratori Y."/>
            <person name="Senoo K."/>
        </authorList>
    </citation>
    <scope>NUCLEOTIDE SEQUENCE [LARGE SCALE GENOMIC DNA]</scope>
    <source>
        <strain evidence="3">Red330</strain>
    </source>
</reference>
<keyword evidence="1" id="KW-0732">Signal</keyword>
<organism evidence="2 3">
    <name type="scientific">Geomonas silvestris</name>
    <dbReference type="NCBI Taxonomy" id="2740184"/>
    <lineage>
        <taxon>Bacteria</taxon>
        <taxon>Pseudomonadati</taxon>
        <taxon>Thermodesulfobacteriota</taxon>
        <taxon>Desulfuromonadia</taxon>
        <taxon>Geobacterales</taxon>
        <taxon>Geobacteraceae</taxon>
        <taxon>Geomonas</taxon>
    </lineage>
</organism>
<dbReference type="RefSeq" id="WP_183356157.1">
    <property type="nucleotide sequence ID" value="NZ_BLXX01000013.1"/>
</dbReference>
<accession>A0A6V8MN15</accession>
<gene>
    <name evidence="2" type="ORF">GMST_36860</name>
</gene>
<proteinExistence type="predicted"/>
<protein>
    <submittedName>
        <fullName evidence="2">Uncharacterized protein</fullName>
    </submittedName>
</protein>
<dbReference type="EMBL" id="BLXX01000013">
    <property type="protein sequence ID" value="GFO61361.1"/>
    <property type="molecule type" value="Genomic_DNA"/>
</dbReference>
<evidence type="ECO:0000313" key="3">
    <source>
        <dbReference type="Proteomes" id="UP000556026"/>
    </source>
</evidence>
<dbReference type="Proteomes" id="UP000556026">
    <property type="component" value="Unassembled WGS sequence"/>
</dbReference>
<comment type="caution">
    <text evidence="2">The sequence shown here is derived from an EMBL/GenBank/DDBJ whole genome shotgun (WGS) entry which is preliminary data.</text>
</comment>
<name>A0A6V8MN15_9BACT</name>
<sequence length="156" mass="17467">MKLKKIALVLLVQLFCSAVAYAQADPTLEETARYLESTMAGGTSEARKESYRYVRVDACSMTYNVLGTYPSGGAYDITYQDLDFSALEPGESRFGHDYTSFVMLYFNKPVRYQQRGQELKIRTVVVNVSDDERAGQLFAAFLRLARLCSAGKNSLP</sequence>
<feature type="chain" id="PRO_5027589695" evidence="1">
    <location>
        <begin position="23"/>
        <end position="156"/>
    </location>
</feature>
<evidence type="ECO:0000313" key="2">
    <source>
        <dbReference type="EMBL" id="GFO61361.1"/>
    </source>
</evidence>
<keyword evidence="3" id="KW-1185">Reference proteome</keyword>
<feature type="signal peptide" evidence="1">
    <location>
        <begin position="1"/>
        <end position="22"/>
    </location>
</feature>